<sequence>SHVIRPIRSSQNVTCHRSKHVSHMSLHGYFHLNKLHVIRPITSSKNGTCQWSKHAI</sequence>
<name>A0A0B6ZHZ2_9EUPU</name>
<reference evidence="1" key="1">
    <citation type="submission" date="2014-12" db="EMBL/GenBank/DDBJ databases">
        <title>Insight into the proteome of Arion vulgaris.</title>
        <authorList>
            <person name="Aradska J."/>
            <person name="Bulat T."/>
            <person name="Smidak R."/>
            <person name="Sarate P."/>
            <person name="Gangsoo J."/>
            <person name="Sialana F."/>
            <person name="Bilban M."/>
            <person name="Lubec G."/>
        </authorList>
    </citation>
    <scope>NUCLEOTIDE SEQUENCE</scope>
    <source>
        <tissue evidence="1">Skin</tissue>
    </source>
</reference>
<gene>
    <name evidence="1" type="primary">ORF65364</name>
</gene>
<feature type="non-terminal residue" evidence="1">
    <location>
        <position position="1"/>
    </location>
</feature>
<protein>
    <submittedName>
        <fullName evidence="1">Uncharacterized protein</fullName>
    </submittedName>
</protein>
<organism evidence="1">
    <name type="scientific">Arion vulgaris</name>
    <dbReference type="NCBI Taxonomy" id="1028688"/>
    <lineage>
        <taxon>Eukaryota</taxon>
        <taxon>Metazoa</taxon>
        <taxon>Spiralia</taxon>
        <taxon>Lophotrochozoa</taxon>
        <taxon>Mollusca</taxon>
        <taxon>Gastropoda</taxon>
        <taxon>Heterobranchia</taxon>
        <taxon>Euthyneura</taxon>
        <taxon>Panpulmonata</taxon>
        <taxon>Eupulmonata</taxon>
        <taxon>Stylommatophora</taxon>
        <taxon>Helicina</taxon>
        <taxon>Arionoidea</taxon>
        <taxon>Arionidae</taxon>
        <taxon>Arion</taxon>
    </lineage>
</organism>
<accession>A0A0B6ZHZ2</accession>
<evidence type="ECO:0000313" key="1">
    <source>
        <dbReference type="EMBL" id="CEK68168.1"/>
    </source>
</evidence>
<dbReference type="AlphaFoldDB" id="A0A0B6ZHZ2"/>
<dbReference type="EMBL" id="HACG01021303">
    <property type="protein sequence ID" value="CEK68168.1"/>
    <property type="molecule type" value="Transcribed_RNA"/>
</dbReference>
<proteinExistence type="predicted"/>